<feature type="binding site" evidence="5">
    <location>
        <begin position="85"/>
        <end position="87"/>
    </location>
    <ligand>
        <name>acetyl-CoA</name>
        <dbReference type="ChEBI" id="CHEBI:57288"/>
    </ligand>
</feature>
<dbReference type="InterPro" id="IPR025559">
    <property type="entry name" value="Eis_dom"/>
</dbReference>
<dbReference type="PANTHER" id="PTHR37817:SF1">
    <property type="entry name" value="N-ACETYLTRANSFERASE EIS"/>
    <property type="match status" value="1"/>
</dbReference>
<dbReference type="NCBIfam" id="NF002367">
    <property type="entry name" value="PRK01346.1-4"/>
    <property type="match status" value="1"/>
</dbReference>
<feature type="binding site" evidence="5">
    <location>
        <begin position="93"/>
        <end position="98"/>
    </location>
    <ligand>
        <name>acetyl-CoA</name>
        <dbReference type="ChEBI" id="CHEBI:57288"/>
    </ligand>
</feature>
<feature type="binding site" evidence="5">
    <location>
        <begin position="121"/>
        <end position="122"/>
    </location>
    <ligand>
        <name>acetyl-CoA</name>
        <dbReference type="ChEBI" id="CHEBI:57288"/>
    </ligand>
</feature>
<keyword evidence="3 5" id="KW-0808">Transferase</keyword>
<reference evidence="8" key="1">
    <citation type="journal article" date="2019" name="Int. J. Syst. Evol. Microbiol.">
        <title>The Global Catalogue of Microorganisms (GCM) 10K type strain sequencing project: providing services to taxonomists for standard genome sequencing and annotation.</title>
        <authorList>
            <consortium name="The Broad Institute Genomics Platform"/>
            <consortium name="The Broad Institute Genome Sequencing Center for Infectious Disease"/>
            <person name="Wu L."/>
            <person name="Ma J."/>
        </authorList>
    </citation>
    <scope>NUCLEOTIDE SEQUENCE [LARGE SCALE GENOMIC DNA]</scope>
    <source>
        <strain evidence="8">CCUG 36956</strain>
    </source>
</reference>
<evidence type="ECO:0000256" key="5">
    <source>
        <dbReference type="HAMAP-Rule" id="MF_01812"/>
    </source>
</evidence>
<gene>
    <name evidence="7" type="ORF">ACFP3H_04420</name>
</gene>
<dbReference type="InterPro" id="IPR016181">
    <property type="entry name" value="Acyl_CoA_acyltransferase"/>
</dbReference>
<sequence>MVSAKSVSVRAATADDVAAITALQEAGFGIRFGGDENEFRGRIFPVERALVAVDGDRVVGHTVDLPMTVTVPGDRGVRVCGVSGVSVAPTHRRRGILRELYGAQHERTEAEGMPLTIFTASEGTIYGRFGYEVSVLDTGIAIETRRAQFRSTTPDPGGVTLETPVDVAPRIREIYRRWQQVTPGAQARPDAKWDMVFADVERQRRGATTLFALLHADGYALYRRSAREGRGVAIVAEFRAVTPDAHAALWRVLLGLDLVELVEAEIADDDPLSYLLTDPRAVQVTRRGDSLWTRVMDIPAALTARTYRGDLDTVLAVHDPFRGAGGNFALRIRDGVAECEPTTRDAALRCDINVLGGLYFGGVRAKTFAAAHRLLAEDAAVLRAFDAAFTTERAPQLGWFF</sequence>
<dbReference type="PANTHER" id="PTHR37817">
    <property type="entry name" value="N-ACETYLTRANSFERASE EIS"/>
    <property type="match status" value="1"/>
</dbReference>
<dbReference type="Pfam" id="PF13527">
    <property type="entry name" value="Acetyltransf_9"/>
    <property type="match status" value="1"/>
</dbReference>
<dbReference type="Gene3D" id="3.40.630.30">
    <property type="match status" value="2"/>
</dbReference>
<evidence type="ECO:0000313" key="8">
    <source>
        <dbReference type="Proteomes" id="UP001596223"/>
    </source>
</evidence>
<dbReference type="InterPro" id="IPR041380">
    <property type="entry name" value="Acetyltransf_17"/>
</dbReference>
<evidence type="ECO:0000256" key="2">
    <source>
        <dbReference type="ARBA" id="ARBA00022488"/>
    </source>
</evidence>
<name>A0ABW1JNP3_9NOCA</name>
<feature type="active site" description="Proton acceptor; via carboxylate" evidence="5">
    <location>
        <position position="401"/>
    </location>
</feature>
<dbReference type="SUPFAM" id="SSF55729">
    <property type="entry name" value="Acyl-CoA N-acyltransferases (Nat)"/>
    <property type="match status" value="1"/>
</dbReference>
<dbReference type="HAMAP" id="MF_01812">
    <property type="entry name" value="Eis"/>
    <property type="match status" value="1"/>
</dbReference>
<evidence type="ECO:0000256" key="3">
    <source>
        <dbReference type="ARBA" id="ARBA00022679"/>
    </source>
</evidence>
<dbReference type="RefSeq" id="WP_378599984.1">
    <property type="nucleotide sequence ID" value="NZ_JBHSQN010000002.1"/>
</dbReference>
<comment type="caution">
    <text evidence="7">The sequence shown here is derived from an EMBL/GenBank/DDBJ whole genome shotgun (WGS) entry which is preliminary data.</text>
</comment>
<dbReference type="Proteomes" id="UP001596223">
    <property type="component" value="Unassembled WGS sequence"/>
</dbReference>
<proteinExistence type="inferred from homology"/>
<dbReference type="InterPro" id="IPR000182">
    <property type="entry name" value="GNAT_dom"/>
</dbReference>
<protein>
    <submittedName>
        <fullName evidence="7">GNAT family N-acetyltransferase</fullName>
    </submittedName>
</protein>
<dbReference type="Gene3D" id="3.30.1050.10">
    <property type="entry name" value="SCP2 sterol-binding domain"/>
    <property type="match status" value="1"/>
</dbReference>
<accession>A0ABW1JNP3</accession>
<comment type="similarity">
    <text evidence="1 5">Belongs to the acetyltransferase Eis family.</text>
</comment>
<dbReference type="InterPro" id="IPR051554">
    <property type="entry name" value="Acetyltransferase_Eis"/>
</dbReference>
<evidence type="ECO:0000256" key="1">
    <source>
        <dbReference type="ARBA" id="ARBA00009213"/>
    </source>
</evidence>
<dbReference type="PROSITE" id="PS51186">
    <property type="entry name" value="GNAT"/>
    <property type="match status" value="1"/>
</dbReference>
<evidence type="ECO:0000259" key="6">
    <source>
        <dbReference type="PROSITE" id="PS51186"/>
    </source>
</evidence>
<keyword evidence="8" id="KW-1185">Reference proteome</keyword>
<feature type="active site" description="Proton donor" evidence="5">
    <location>
        <position position="126"/>
    </location>
</feature>
<dbReference type="CDD" id="cd04301">
    <property type="entry name" value="NAT_SF"/>
    <property type="match status" value="1"/>
</dbReference>
<keyword evidence="2" id="KW-1036">Host cytoplasmic vesicle</keyword>
<dbReference type="SUPFAM" id="SSF55718">
    <property type="entry name" value="SCP-like"/>
    <property type="match status" value="1"/>
</dbReference>
<keyword evidence="4 5" id="KW-0012">Acyltransferase</keyword>
<comment type="subunit">
    <text evidence="5">Homohexamer; trimer of dimers.</text>
</comment>
<evidence type="ECO:0000256" key="4">
    <source>
        <dbReference type="ARBA" id="ARBA00023315"/>
    </source>
</evidence>
<dbReference type="EMBL" id="JBHSQN010000002">
    <property type="protein sequence ID" value="MFC6010284.1"/>
    <property type="molecule type" value="Genomic_DNA"/>
</dbReference>
<organism evidence="7 8">
    <name type="scientific">Nocardia lasii</name>
    <dbReference type="NCBI Taxonomy" id="1616107"/>
    <lineage>
        <taxon>Bacteria</taxon>
        <taxon>Bacillati</taxon>
        <taxon>Actinomycetota</taxon>
        <taxon>Actinomycetes</taxon>
        <taxon>Mycobacteriales</taxon>
        <taxon>Nocardiaceae</taxon>
        <taxon>Nocardia</taxon>
    </lineage>
</organism>
<dbReference type="InterPro" id="IPR036527">
    <property type="entry name" value="SCP2_sterol-bd_dom_sf"/>
</dbReference>
<feature type="domain" description="N-acetyltransferase" evidence="6">
    <location>
        <begin position="7"/>
        <end position="166"/>
    </location>
</feature>
<evidence type="ECO:0000313" key="7">
    <source>
        <dbReference type="EMBL" id="MFC6010284.1"/>
    </source>
</evidence>
<dbReference type="Pfam" id="PF17668">
    <property type="entry name" value="Acetyltransf_17"/>
    <property type="match status" value="1"/>
</dbReference>
<dbReference type="InterPro" id="IPR022902">
    <property type="entry name" value="NAcTrfase_Eis"/>
</dbReference>
<dbReference type="Pfam" id="PF13530">
    <property type="entry name" value="SCP2_2"/>
    <property type="match status" value="1"/>
</dbReference>